<name>A0A9D4L0R4_DREPO</name>
<reference evidence="1" key="2">
    <citation type="submission" date="2020-11" db="EMBL/GenBank/DDBJ databases">
        <authorList>
            <person name="McCartney M.A."/>
            <person name="Auch B."/>
            <person name="Kono T."/>
            <person name="Mallez S."/>
            <person name="Becker A."/>
            <person name="Gohl D.M."/>
            <person name="Silverstein K.A.T."/>
            <person name="Koren S."/>
            <person name="Bechman K.B."/>
            <person name="Herman A."/>
            <person name="Abrahante J.E."/>
            <person name="Garbe J."/>
        </authorList>
    </citation>
    <scope>NUCLEOTIDE SEQUENCE</scope>
    <source>
        <strain evidence="1">Duluth1</strain>
        <tissue evidence="1">Whole animal</tissue>
    </source>
</reference>
<dbReference type="PANTHER" id="PTHR45749">
    <property type="match status" value="1"/>
</dbReference>
<keyword evidence="2" id="KW-1185">Reference proteome</keyword>
<comment type="caution">
    <text evidence="1">The sequence shown here is derived from an EMBL/GenBank/DDBJ whole genome shotgun (WGS) entry which is preliminary data.</text>
</comment>
<dbReference type="InterPro" id="IPR027417">
    <property type="entry name" value="P-loop_NTPase"/>
</dbReference>
<dbReference type="PANTHER" id="PTHR45749:SF21">
    <property type="entry name" value="DUF4371 DOMAIN-CONTAINING PROTEIN"/>
    <property type="match status" value="1"/>
</dbReference>
<reference evidence="1" key="1">
    <citation type="journal article" date="2019" name="bioRxiv">
        <title>The Genome of the Zebra Mussel, Dreissena polymorpha: A Resource for Invasive Species Research.</title>
        <authorList>
            <person name="McCartney M.A."/>
            <person name="Auch B."/>
            <person name="Kono T."/>
            <person name="Mallez S."/>
            <person name="Zhang Y."/>
            <person name="Obille A."/>
            <person name="Becker A."/>
            <person name="Abrahante J.E."/>
            <person name="Garbe J."/>
            <person name="Badalamenti J.P."/>
            <person name="Herman A."/>
            <person name="Mangelson H."/>
            <person name="Liachko I."/>
            <person name="Sullivan S."/>
            <person name="Sone E.D."/>
            <person name="Koren S."/>
            <person name="Silverstein K.A.T."/>
            <person name="Beckman K.B."/>
            <person name="Gohl D.M."/>
        </authorList>
    </citation>
    <scope>NUCLEOTIDE SEQUENCE</scope>
    <source>
        <strain evidence="1">Duluth1</strain>
        <tissue evidence="1">Whole animal</tissue>
    </source>
</reference>
<dbReference type="Proteomes" id="UP000828390">
    <property type="component" value="Unassembled WGS sequence"/>
</dbReference>
<gene>
    <name evidence="1" type="ORF">DPMN_091754</name>
</gene>
<evidence type="ECO:0000313" key="1">
    <source>
        <dbReference type="EMBL" id="KAH3849355.1"/>
    </source>
</evidence>
<accession>A0A9D4L0R4</accession>
<organism evidence="1 2">
    <name type="scientific">Dreissena polymorpha</name>
    <name type="common">Zebra mussel</name>
    <name type="synonym">Mytilus polymorpha</name>
    <dbReference type="NCBI Taxonomy" id="45954"/>
    <lineage>
        <taxon>Eukaryota</taxon>
        <taxon>Metazoa</taxon>
        <taxon>Spiralia</taxon>
        <taxon>Lophotrochozoa</taxon>
        <taxon>Mollusca</taxon>
        <taxon>Bivalvia</taxon>
        <taxon>Autobranchia</taxon>
        <taxon>Heteroconchia</taxon>
        <taxon>Euheterodonta</taxon>
        <taxon>Imparidentia</taxon>
        <taxon>Neoheterodontei</taxon>
        <taxon>Myida</taxon>
        <taxon>Dreissenoidea</taxon>
        <taxon>Dreissenidae</taxon>
        <taxon>Dreissena</taxon>
    </lineage>
</organism>
<dbReference type="AlphaFoldDB" id="A0A9D4L0R4"/>
<proteinExistence type="predicted"/>
<protein>
    <submittedName>
        <fullName evidence="1">Uncharacterized protein</fullName>
    </submittedName>
</protein>
<dbReference type="Gene3D" id="3.40.50.300">
    <property type="entry name" value="P-loop containing nucleotide triphosphate hydrolases"/>
    <property type="match status" value="1"/>
</dbReference>
<dbReference type="EMBL" id="JAIWYP010000003">
    <property type="protein sequence ID" value="KAH3849355.1"/>
    <property type="molecule type" value="Genomic_DNA"/>
</dbReference>
<sequence>MPFAYTENQRSYAPAGNDFPKAFNRLGDMTCLFPKLPHLALTATATPNATENLIESLQFKNTTKNYSWLQYSEKTNGVFCAPFYLFTSDTKCRHLFRQPYLDCSNVSSTLKKHEKNQRAEDLIEIYSFCFGFVVDEATDAATMEQMALWLRYYVAEKALQVYHRTGEALDNAFLENLQALGVNIQNVRGQGYDGAKNMSVKQKGSRLASKSS</sequence>
<evidence type="ECO:0000313" key="2">
    <source>
        <dbReference type="Proteomes" id="UP000828390"/>
    </source>
</evidence>